<feature type="region of interest" description="Disordered" evidence="5">
    <location>
        <begin position="56"/>
        <end position="82"/>
    </location>
</feature>
<dbReference type="AlphaFoldDB" id="A0A7D5XJW8"/>
<dbReference type="HAMAP" id="MF_01475">
    <property type="entry name" value="Ribosomal_eL19"/>
    <property type="match status" value="1"/>
</dbReference>
<protein>
    <recommendedName>
        <fullName evidence="4">Large ribosomal subunit protein eL19</fullName>
    </recommendedName>
</protein>
<dbReference type="PANTHER" id="PTHR10722">
    <property type="entry name" value="60S RIBOSOMAL PROTEIN L19"/>
    <property type="match status" value="1"/>
</dbReference>
<dbReference type="KEGG" id="flt:Sv326_0835"/>
<gene>
    <name evidence="4" type="primary">rpl19e</name>
    <name evidence="7" type="ORF">Sv326_0835</name>
</gene>
<dbReference type="GO" id="GO:0070180">
    <property type="term" value="F:large ribosomal subunit rRNA binding"/>
    <property type="evidence" value="ECO:0007669"/>
    <property type="project" value="UniProtKB-UniRule"/>
</dbReference>
<dbReference type="GO" id="GO:0006412">
    <property type="term" value="P:translation"/>
    <property type="evidence" value="ECO:0007669"/>
    <property type="project" value="UniProtKB-UniRule"/>
</dbReference>
<keyword evidence="2 4" id="KW-0689">Ribosomal protein</keyword>
<organism evidence="7 8">
    <name type="scientific">Fermentimicrarchaeum limneticum</name>
    <dbReference type="NCBI Taxonomy" id="2795018"/>
    <lineage>
        <taxon>Archaea</taxon>
        <taxon>Candidatus Micrarchaeota</taxon>
        <taxon>Candidatus Fermentimicrarchaeales</taxon>
        <taxon>Candidatus Fermentimicrarchaeaceae</taxon>
        <taxon>Candidatus Fermentimicrarchaeum</taxon>
    </lineage>
</organism>
<dbReference type="InterPro" id="IPR000196">
    <property type="entry name" value="Ribosomal_eL19_dom"/>
</dbReference>
<feature type="domain" description="Large ribosomal subunit protein eL19" evidence="6">
    <location>
        <begin position="2"/>
        <end position="145"/>
    </location>
</feature>
<dbReference type="InterPro" id="IPR057260">
    <property type="entry name" value="Ribosomal_L19e_C"/>
</dbReference>
<dbReference type="EMBL" id="CP058998">
    <property type="protein sequence ID" value="QLJ53010.1"/>
    <property type="molecule type" value="Genomic_DNA"/>
</dbReference>
<comment type="similarity">
    <text evidence="1 4">Belongs to the eukaryotic ribosomal protein eL19 family.</text>
</comment>
<dbReference type="Pfam" id="PF25476">
    <property type="entry name" value="Ribosomal_L19e_C"/>
    <property type="match status" value="1"/>
</dbReference>
<evidence type="ECO:0000256" key="5">
    <source>
        <dbReference type="SAM" id="MobiDB-lite"/>
    </source>
</evidence>
<comment type="function">
    <text evidence="4">Binds to the 23S rRNA.</text>
</comment>
<dbReference type="InterPro" id="IPR015972">
    <property type="entry name" value="Ribosomal_eL19_dom1"/>
</dbReference>
<dbReference type="SUPFAM" id="SSF48140">
    <property type="entry name" value="Ribosomal protein L19 (L19e)"/>
    <property type="match status" value="1"/>
</dbReference>
<reference evidence="8" key="1">
    <citation type="submission" date="2020-07" db="EMBL/GenBank/DDBJ databases">
        <title>Metabolic diversity and evolutionary history of the archaeal phylum ###Micrarchaeota### uncovered from a freshwater lake metagenome.</title>
        <authorList>
            <person name="Kadnikov V.V."/>
            <person name="Savvichev A.S."/>
            <person name="Mardanov A.V."/>
            <person name="Beletsky A.V."/>
            <person name="Chupakov A.V."/>
            <person name="Kokryatskaya N.M."/>
            <person name="Pimenov N.V."/>
            <person name="Ravin N.V."/>
        </authorList>
    </citation>
    <scope>NUCLEOTIDE SEQUENCE [LARGE SCALE GENOMIC DNA]</scope>
</reference>
<name>A0A7D5XJW8_FERL1</name>
<dbReference type="GO" id="GO:0003735">
    <property type="term" value="F:structural constituent of ribosome"/>
    <property type="evidence" value="ECO:0007669"/>
    <property type="project" value="InterPro"/>
</dbReference>
<evidence type="ECO:0000313" key="8">
    <source>
        <dbReference type="Proteomes" id="UP000510821"/>
    </source>
</evidence>
<evidence type="ECO:0000256" key="2">
    <source>
        <dbReference type="ARBA" id="ARBA00022980"/>
    </source>
</evidence>
<dbReference type="Proteomes" id="UP000510821">
    <property type="component" value="Chromosome"/>
</dbReference>
<accession>A0A7D5XJW8</accession>
<evidence type="ECO:0000256" key="1">
    <source>
        <dbReference type="ARBA" id="ARBA00011082"/>
    </source>
</evidence>
<dbReference type="InterPro" id="IPR039547">
    <property type="entry name" value="Ribosomal_eL19"/>
</dbReference>
<keyword evidence="4" id="KW-0699">rRNA-binding</keyword>
<comment type="subunit">
    <text evidence="4">Part of the 50S ribosomal subunit.</text>
</comment>
<evidence type="ECO:0000256" key="4">
    <source>
        <dbReference type="HAMAP-Rule" id="MF_01475"/>
    </source>
</evidence>
<dbReference type="Gene3D" id="1.10.1650.10">
    <property type="match status" value="1"/>
</dbReference>
<sequence>MGMATVRRIAAELLGVGESRVRIDPANYKKAEEALTRDDIRSLISQHVIYALRKKGVSRARGREKQRKKKAGRRRGTGSRKGTKYSIIPRKRIWINRVRAQRALLRELALEKKLQKDVYRKVYRMIKGGAFKSRANLLSHLKDNGMMK</sequence>
<keyword evidence="4" id="KW-0694">RNA-binding</keyword>
<proteinExistence type="inferred from homology"/>
<keyword evidence="3 4" id="KW-0687">Ribonucleoprotein</keyword>
<dbReference type="SMART" id="SM01416">
    <property type="entry name" value="Ribosomal_L19e"/>
    <property type="match status" value="1"/>
</dbReference>
<evidence type="ECO:0000259" key="6">
    <source>
        <dbReference type="SMART" id="SM01416"/>
    </source>
</evidence>
<dbReference type="Gene3D" id="1.10.1200.240">
    <property type="match status" value="1"/>
</dbReference>
<dbReference type="Pfam" id="PF01280">
    <property type="entry name" value="Ribosomal_L19e"/>
    <property type="match status" value="1"/>
</dbReference>
<dbReference type="InterPro" id="IPR035970">
    <property type="entry name" value="60S_ribosomal_eL19_sf"/>
</dbReference>
<evidence type="ECO:0000256" key="3">
    <source>
        <dbReference type="ARBA" id="ARBA00023274"/>
    </source>
</evidence>
<dbReference type="InterPro" id="IPR057259">
    <property type="entry name" value="Ribosomal_L19e"/>
</dbReference>
<evidence type="ECO:0000313" key="7">
    <source>
        <dbReference type="EMBL" id="QLJ53010.1"/>
    </source>
</evidence>
<dbReference type="NCBIfam" id="NF006343">
    <property type="entry name" value="PRK08570.1"/>
    <property type="match status" value="1"/>
</dbReference>
<dbReference type="GO" id="GO:0022625">
    <property type="term" value="C:cytosolic large ribosomal subunit"/>
    <property type="evidence" value="ECO:0007669"/>
    <property type="project" value="InterPro"/>
</dbReference>